<reference evidence="5 7" key="2">
    <citation type="submission" date="2017-06" db="EMBL/GenBank/DDBJ databases">
        <title>Identification of a new gene, sdsY, involved in staphylococcal internalization in non-professional phagocytic cells (NPPCs).</title>
        <authorList>
            <person name="Maali Y."/>
            <person name="Martins-Simoes P."/>
            <person name="Trouillet-Assant S."/>
            <person name="Laurent F."/>
            <person name="Diot A."/>
            <person name="Verhoeven P."/>
            <person name="Bouvard D."/>
            <person name="Vandenesch F."/>
            <person name="Bes M."/>
        </authorList>
    </citation>
    <scope>NUCLEOTIDE SEQUENCE [LARGE SCALE GENOMIC DNA]</scope>
    <source>
        <strain evidence="5 7">Heidy</strain>
    </source>
</reference>
<evidence type="ECO:0000313" key="4">
    <source>
        <dbReference type="EMBL" id="PCF52809.1"/>
    </source>
</evidence>
<feature type="domain" description="SHSP" evidence="3">
    <location>
        <begin position="32"/>
        <end position="145"/>
    </location>
</feature>
<proteinExistence type="inferred from homology"/>
<dbReference type="Pfam" id="PF00011">
    <property type="entry name" value="HSP20"/>
    <property type="match status" value="1"/>
</dbReference>
<dbReference type="SUPFAM" id="SSF49764">
    <property type="entry name" value="HSP20-like chaperones"/>
    <property type="match status" value="1"/>
</dbReference>
<dbReference type="EMBL" id="MWUR01000001">
    <property type="protein sequence ID" value="PCF52809.1"/>
    <property type="molecule type" value="Genomic_DNA"/>
</dbReference>
<dbReference type="Gene3D" id="2.60.40.790">
    <property type="match status" value="1"/>
</dbReference>
<organism evidence="4 6">
    <name type="scientific">Staphylococcus delphini</name>
    <dbReference type="NCBI Taxonomy" id="53344"/>
    <lineage>
        <taxon>Bacteria</taxon>
        <taxon>Bacillati</taxon>
        <taxon>Bacillota</taxon>
        <taxon>Bacilli</taxon>
        <taxon>Bacillales</taxon>
        <taxon>Staphylococcaceae</taxon>
        <taxon>Staphylococcus</taxon>
        <taxon>Staphylococcus intermedius group</taxon>
    </lineage>
</organism>
<dbReference type="AlphaFoldDB" id="A0AAX0QXJ6"/>
<protein>
    <submittedName>
        <fullName evidence="4">Heat-shock protein</fullName>
    </submittedName>
</protein>
<evidence type="ECO:0000313" key="7">
    <source>
        <dbReference type="Proteomes" id="UP000266198"/>
    </source>
</evidence>
<gene>
    <name evidence="4" type="ORF">B5C07_01165</name>
    <name evidence="5" type="ORF">CDL68_07750</name>
</gene>
<evidence type="ECO:0000313" key="5">
    <source>
        <dbReference type="EMBL" id="RIZ53133.1"/>
    </source>
</evidence>
<sequence>MAFDMRPFNHSFFNMEPSDFFKDFGRHMLLDDAFTTSQIRTDIKELDDAYVVEAELPGMDKENIQLKFENNVLTIAAQNTVEDRKEDEAGRIIRQERHFSNMQRQFTFNNVDESNIKASYQNGMLNVTLGKRTPGRSTNSDIPID</sequence>
<reference evidence="4 6" key="1">
    <citation type="journal article" date="2017" name="PLoS ONE">
        <title>Development of a real-time PCR for detection of Staphylococcus pseudintermedius using a novel automated comparison of whole-genome sequences.</title>
        <authorList>
            <person name="Verstappen K.M."/>
            <person name="Huijbregts L."/>
            <person name="Spaninks M."/>
            <person name="Wagenaar J.A."/>
            <person name="Fluit A.C."/>
            <person name="Duim B."/>
        </authorList>
    </citation>
    <scope>NUCLEOTIDE SEQUENCE [LARGE SCALE GENOMIC DNA]</scope>
    <source>
        <strain evidence="4 6">15S02591-1</strain>
    </source>
</reference>
<dbReference type="CDD" id="cd06471">
    <property type="entry name" value="ACD_LpsHSP_like"/>
    <property type="match status" value="1"/>
</dbReference>
<dbReference type="EMBL" id="NIPK01000014">
    <property type="protein sequence ID" value="RIZ53133.1"/>
    <property type="molecule type" value="Genomic_DNA"/>
</dbReference>
<comment type="similarity">
    <text evidence="1 2">Belongs to the small heat shock protein (HSP20) family.</text>
</comment>
<evidence type="ECO:0000313" key="6">
    <source>
        <dbReference type="Proteomes" id="UP000217473"/>
    </source>
</evidence>
<dbReference type="Proteomes" id="UP000266198">
    <property type="component" value="Unassembled WGS sequence"/>
</dbReference>
<dbReference type="PROSITE" id="PS01031">
    <property type="entry name" value="SHSP"/>
    <property type="match status" value="1"/>
</dbReference>
<accession>A0AAX0QXJ6</accession>
<keyword evidence="7" id="KW-1185">Reference proteome</keyword>
<name>A0AAX0QXJ6_9STAP</name>
<evidence type="ECO:0000256" key="2">
    <source>
        <dbReference type="RuleBase" id="RU003616"/>
    </source>
</evidence>
<dbReference type="InterPro" id="IPR008978">
    <property type="entry name" value="HSP20-like_chaperone"/>
</dbReference>
<evidence type="ECO:0000259" key="3">
    <source>
        <dbReference type="PROSITE" id="PS01031"/>
    </source>
</evidence>
<dbReference type="InterPro" id="IPR031107">
    <property type="entry name" value="Small_HSP"/>
</dbReference>
<dbReference type="Proteomes" id="UP000217473">
    <property type="component" value="Unassembled WGS sequence"/>
</dbReference>
<dbReference type="PANTHER" id="PTHR11527">
    <property type="entry name" value="HEAT-SHOCK PROTEIN 20 FAMILY MEMBER"/>
    <property type="match status" value="1"/>
</dbReference>
<comment type="caution">
    <text evidence="4">The sequence shown here is derived from an EMBL/GenBank/DDBJ whole genome shotgun (WGS) entry which is preliminary data.</text>
</comment>
<dbReference type="InterPro" id="IPR002068">
    <property type="entry name" value="A-crystallin/Hsp20_dom"/>
</dbReference>
<dbReference type="RefSeq" id="WP_096596042.1">
    <property type="nucleotide sequence ID" value="NZ_LR134263.1"/>
</dbReference>
<evidence type="ECO:0000256" key="1">
    <source>
        <dbReference type="PROSITE-ProRule" id="PRU00285"/>
    </source>
</evidence>